<comment type="caution">
    <text evidence="2">The sequence shown here is derived from an EMBL/GenBank/DDBJ whole genome shotgun (WGS) entry which is preliminary data.</text>
</comment>
<sequence>MSAGNAGAASPADGKESWTESMFPGKVATLSLPAETTSTLYRDGTVETVLNCA</sequence>
<reference evidence="2 3" key="1">
    <citation type="submission" date="2014-02" db="EMBL/GenBank/DDBJ databases">
        <authorList>
            <person name="Sears C."/>
            <person name="Carroll K."/>
            <person name="Sack B.R."/>
            <person name="Qadri F."/>
            <person name="Myers L.L."/>
            <person name="Chung G.-T."/>
            <person name="Escheverria P."/>
            <person name="Fraser C.M."/>
            <person name="Sadzewicz L."/>
            <person name="Shefchek K.A."/>
            <person name="Tallon L."/>
            <person name="Das S.P."/>
            <person name="Daugherty S."/>
            <person name="Mongodin E.F."/>
        </authorList>
    </citation>
    <scope>NUCLEOTIDE SEQUENCE [LARGE SCALE GENOMIC DNA]</scope>
    <source>
        <strain evidence="2 3">2-F-2 #4</strain>
    </source>
</reference>
<organism evidence="2 3">
    <name type="scientific">Bacteroides fragilis str. 2-F-2 #4</name>
    <dbReference type="NCBI Taxonomy" id="1339280"/>
    <lineage>
        <taxon>Bacteria</taxon>
        <taxon>Pseudomonadati</taxon>
        <taxon>Bacteroidota</taxon>
        <taxon>Bacteroidia</taxon>
        <taxon>Bacteroidales</taxon>
        <taxon>Bacteroidaceae</taxon>
        <taxon>Bacteroides</taxon>
    </lineage>
</organism>
<accession>A0A015ZD34</accession>
<dbReference type="EMBL" id="JGDM01000116">
    <property type="protein sequence ID" value="EXZ42252.1"/>
    <property type="molecule type" value="Genomic_DNA"/>
</dbReference>
<protein>
    <submittedName>
        <fullName evidence="2">Uncharacterized protein</fullName>
    </submittedName>
</protein>
<name>A0A015ZD34_BACFG</name>
<feature type="region of interest" description="Disordered" evidence="1">
    <location>
        <begin position="1"/>
        <end position="20"/>
    </location>
</feature>
<dbReference type="Proteomes" id="UP000022272">
    <property type="component" value="Unassembled WGS sequence"/>
</dbReference>
<proteinExistence type="predicted"/>
<evidence type="ECO:0000313" key="3">
    <source>
        <dbReference type="Proteomes" id="UP000022272"/>
    </source>
</evidence>
<evidence type="ECO:0000256" key="1">
    <source>
        <dbReference type="SAM" id="MobiDB-lite"/>
    </source>
</evidence>
<dbReference type="AlphaFoldDB" id="A0A015ZD34"/>
<evidence type="ECO:0000313" key="2">
    <source>
        <dbReference type="EMBL" id="EXZ42252.1"/>
    </source>
</evidence>
<gene>
    <name evidence="2" type="ORF">M076_4624</name>
</gene>